<keyword evidence="3" id="KW-1185">Reference proteome</keyword>
<dbReference type="PANTHER" id="PTHR34801">
    <property type="entry name" value="EXPRESSED PROTEIN"/>
    <property type="match status" value="1"/>
</dbReference>
<dbReference type="eggNOG" id="COG4446">
    <property type="taxonomic scope" value="Bacteria"/>
</dbReference>
<proteinExistence type="predicted"/>
<organism evidence="2 3">
    <name type="scientific">Prochlorothrix hollandica PCC 9006 = CALU 1027</name>
    <dbReference type="NCBI Taxonomy" id="317619"/>
    <lineage>
        <taxon>Bacteria</taxon>
        <taxon>Bacillati</taxon>
        <taxon>Cyanobacteriota</taxon>
        <taxon>Cyanophyceae</taxon>
        <taxon>Prochlorotrichales</taxon>
        <taxon>Prochlorotrichaceae</taxon>
        <taxon>Prochlorothrix</taxon>
    </lineage>
</organism>
<dbReference type="AlphaFoldDB" id="A0A0M2PWB2"/>
<dbReference type="EMBL" id="AJTX02000006">
    <property type="protein sequence ID" value="KKI99372.1"/>
    <property type="molecule type" value="Genomic_DNA"/>
</dbReference>
<feature type="signal peptide" evidence="1">
    <location>
        <begin position="1"/>
        <end position="19"/>
    </location>
</feature>
<name>A0A0M2PWB2_PROHO</name>
<dbReference type="Proteomes" id="UP000034681">
    <property type="component" value="Unassembled WGS sequence"/>
</dbReference>
<dbReference type="STRING" id="317619.GCA_000332315_02116"/>
<comment type="caution">
    <text evidence="2">The sequence shown here is derived from an EMBL/GenBank/DDBJ whole genome shotgun (WGS) entry which is preliminary data.</text>
</comment>
<evidence type="ECO:0000313" key="3">
    <source>
        <dbReference type="Proteomes" id="UP000034681"/>
    </source>
</evidence>
<dbReference type="PANTHER" id="PTHR34801:SF6">
    <property type="entry name" value="SLL1620 PROTEIN"/>
    <property type="match status" value="1"/>
</dbReference>
<dbReference type="Pfam" id="PF07386">
    <property type="entry name" value="DUF1499"/>
    <property type="match status" value="1"/>
</dbReference>
<keyword evidence="1" id="KW-0732">Signal</keyword>
<reference evidence="2" key="1">
    <citation type="submission" date="2012-04" db="EMBL/GenBank/DDBJ databases">
        <authorList>
            <person name="Borisov I.G."/>
            <person name="Ivanikova N.V."/>
            <person name="Pinevich A.V."/>
        </authorList>
    </citation>
    <scope>NUCLEOTIDE SEQUENCE</scope>
    <source>
        <strain evidence="2">CALU 1027</strain>
    </source>
</reference>
<protein>
    <recommendedName>
        <fullName evidence="4">DUF1499 domain-containing protein</fullName>
    </recommendedName>
</protein>
<sequence>MSLLLALTATLTLATGAIAQPQVIAAPLSASVSPAPLAVLPFLNGVFRGTVPDLGLNNGQLQPCPVSPNCVVSQGSGAEDGEHTIAPLTYGSDRDTARQVLLQVLTVVPGAVVVDEQDDYIRAEFTSKLMGFVDDGEFYFPADEPVIQVRSASRLGESDLGVNRRRLEQIRLALADLGL</sequence>
<accession>A0A0M2PWB2</accession>
<feature type="chain" id="PRO_5005639485" description="DUF1499 domain-containing protein" evidence="1">
    <location>
        <begin position="20"/>
        <end position="179"/>
    </location>
</feature>
<evidence type="ECO:0000313" key="2">
    <source>
        <dbReference type="EMBL" id="KKI99372.1"/>
    </source>
</evidence>
<gene>
    <name evidence="2" type="ORF">PROH_14890</name>
</gene>
<evidence type="ECO:0008006" key="4">
    <source>
        <dbReference type="Google" id="ProtNLM"/>
    </source>
</evidence>
<dbReference type="InterPro" id="IPR010865">
    <property type="entry name" value="DUF1499"/>
</dbReference>
<evidence type="ECO:0000256" key="1">
    <source>
        <dbReference type="SAM" id="SignalP"/>
    </source>
</evidence>